<reference evidence="2" key="2">
    <citation type="journal article" date="2021" name="PeerJ">
        <title>Extensive microbial diversity within the chicken gut microbiome revealed by metagenomics and culture.</title>
        <authorList>
            <person name="Gilroy R."/>
            <person name="Ravi A."/>
            <person name="Getino M."/>
            <person name="Pursley I."/>
            <person name="Horton D.L."/>
            <person name="Alikhan N.F."/>
            <person name="Baker D."/>
            <person name="Gharbi K."/>
            <person name="Hall N."/>
            <person name="Watson M."/>
            <person name="Adriaenssens E.M."/>
            <person name="Foster-Nyarko E."/>
            <person name="Jarju S."/>
            <person name="Secka A."/>
            <person name="Antonio M."/>
            <person name="Oren A."/>
            <person name="Chaudhuri R.R."/>
            <person name="La Ragione R."/>
            <person name="Hildebrand F."/>
            <person name="Pallen M.J."/>
        </authorList>
    </citation>
    <scope>NUCLEOTIDE SEQUENCE</scope>
    <source>
        <strain evidence="2">11167</strain>
    </source>
</reference>
<reference evidence="2" key="1">
    <citation type="submission" date="2020-10" db="EMBL/GenBank/DDBJ databases">
        <authorList>
            <person name="Gilroy R."/>
        </authorList>
    </citation>
    <scope>NUCLEOTIDE SEQUENCE</scope>
    <source>
        <strain evidence="2">11167</strain>
    </source>
</reference>
<name>A0A9D9EC40_9SPIR</name>
<dbReference type="AlphaFoldDB" id="A0A9D9EC40"/>
<dbReference type="Proteomes" id="UP000823633">
    <property type="component" value="Unassembled WGS sequence"/>
</dbReference>
<evidence type="ECO:0000256" key="1">
    <source>
        <dbReference type="SAM" id="SignalP"/>
    </source>
</evidence>
<dbReference type="EMBL" id="JADIMU010000065">
    <property type="protein sequence ID" value="MBO8443963.1"/>
    <property type="molecule type" value="Genomic_DNA"/>
</dbReference>
<organism evidence="2 3">
    <name type="scientific">Candidatus Aphodenecus pullistercoris</name>
    <dbReference type="NCBI Taxonomy" id="2840669"/>
    <lineage>
        <taxon>Bacteria</taxon>
        <taxon>Pseudomonadati</taxon>
        <taxon>Spirochaetota</taxon>
        <taxon>Spirochaetia</taxon>
        <taxon>Spirochaetales</taxon>
        <taxon>Candidatus Aphodenecus</taxon>
    </lineage>
</organism>
<sequence length="245" mass="25964">MKKTIVLLLALLLVTSSLCVFAADTNLPKEYDVYLKASVAEGEGVEDPTDPEGPGDKPDSIKYKGLEIKVGRAVNKLALGGEYLDDNTLRSLGNYSSADTAIVADMTGNSSVPGAVDEVYFYVAAAAATGEVAPALQIDFSSGEGWKYTAPADTSMMQANIPISLTPDVFEGGEPTNDDYNVTAEVVSEETPAGNTATIKVSTDAYKQSLTWRYLGEVVANWEQSPEYPVGDYAAQIKVTVSVPA</sequence>
<evidence type="ECO:0008006" key="4">
    <source>
        <dbReference type="Google" id="ProtNLM"/>
    </source>
</evidence>
<gene>
    <name evidence="2" type="ORF">IAC42_09460</name>
</gene>
<evidence type="ECO:0000313" key="2">
    <source>
        <dbReference type="EMBL" id="MBO8443963.1"/>
    </source>
</evidence>
<proteinExistence type="predicted"/>
<protein>
    <recommendedName>
        <fullName evidence="4">WxL domain-containing protein</fullName>
    </recommendedName>
</protein>
<feature type="chain" id="PRO_5038680843" description="WxL domain-containing protein" evidence="1">
    <location>
        <begin position="23"/>
        <end position="245"/>
    </location>
</feature>
<evidence type="ECO:0000313" key="3">
    <source>
        <dbReference type="Proteomes" id="UP000823633"/>
    </source>
</evidence>
<comment type="caution">
    <text evidence="2">The sequence shown here is derived from an EMBL/GenBank/DDBJ whole genome shotgun (WGS) entry which is preliminary data.</text>
</comment>
<keyword evidence="1" id="KW-0732">Signal</keyword>
<accession>A0A9D9EC40</accession>
<feature type="signal peptide" evidence="1">
    <location>
        <begin position="1"/>
        <end position="22"/>
    </location>
</feature>